<dbReference type="EMBL" id="BKCJ011213637">
    <property type="protein sequence ID" value="GFD04716.1"/>
    <property type="molecule type" value="Genomic_DNA"/>
</dbReference>
<accession>A0A699T6X9</accession>
<evidence type="ECO:0000313" key="2">
    <source>
        <dbReference type="EMBL" id="GFD04716.1"/>
    </source>
</evidence>
<comment type="caution">
    <text evidence="2">The sequence shown here is derived from an EMBL/GenBank/DDBJ whole genome shotgun (WGS) entry which is preliminary data.</text>
</comment>
<feature type="region of interest" description="Disordered" evidence="1">
    <location>
        <begin position="1"/>
        <end position="30"/>
    </location>
</feature>
<gene>
    <name evidence="2" type="ORF">Tci_876685</name>
</gene>
<reference evidence="2" key="1">
    <citation type="journal article" date="2019" name="Sci. Rep.">
        <title>Draft genome of Tanacetum cinerariifolium, the natural source of mosquito coil.</title>
        <authorList>
            <person name="Yamashiro T."/>
            <person name="Shiraishi A."/>
            <person name="Satake H."/>
            <person name="Nakayama K."/>
        </authorList>
    </citation>
    <scope>NUCLEOTIDE SEQUENCE</scope>
</reference>
<name>A0A699T6X9_TANCI</name>
<protein>
    <submittedName>
        <fullName evidence="2">Uncharacterized protein</fullName>
    </submittedName>
</protein>
<sequence length="44" mass="4684">LGGRLLQQPDEGAADNSTRSVPARRREAGRVANAEAYQCGVLET</sequence>
<proteinExistence type="predicted"/>
<feature type="non-terminal residue" evidence="2">
    <location>
        <position position="1"/>
    </location>
</feature>
<dbReference type="AlphaFoldDB" id="A0A699T6X9"/>
<evidence type="ECO:0000256" key="1">
    <source>
        <dbReference type="SAM" id="MobiDB-lite"/>
    </source>
</evidence>
<organism evidence="2">
    <name type="scientific">Tanacetum cinerariifolium</name>
    <name type="common">Dalmatian daisy</name>
    <name type="synonym">Chrysanthemum cinerariifolium</name>
    <dbReference type="NCBI Taxonomy" id="118510"/>
    <lineage>
        <taxon>Eukaryota</taxon>
        <taxon>Viridiplantae</taxon>
        <taxon>Streptophyta</taxon>
        <taxon>Embryophyta</taxon>
        <taxon>Tracheophyta</taxon>
        <taxon>Spermatophyta</taxon>
        <taxon>Magnoliopsida</taxon>
        <taxon>eudicotyledons</taxon>
        <taxon>Gunneridae</taxon>
        <taxon>Pentapetalae</taxon>
        <taxon>asterids</taxon>
        <taxon>campanulids</taxon>
        <taxon>Asterales</taxon>
        <taxon>Asteraceae</taxon>
        <taxon>Asteroideae</taxon>
        <taxon>Anthemideae</taxon>
        <taxon>Anthemidinae</taxon>
        <taxon>Tanacetum</taxon>
    </lineage>
</organism>